<dbReference type="InParanoid" id="A0A068UY61"/>
<keyword evidence="2" id="KW-1185">Reference proteome</keyword>
<dbReference type="Gramene" id="CDP12583">
    <property type="protein sequence ID" value="CDP12583"/>
    <property type="gene ID" value="GSCOC_T00036245001"/>
</dbReference>
<dbReference type="EMBL" id="HG739152">
    <property type="protein sequence ID" value="CDP12583.1"/>
    <property type="molecule type" value="Genomic_DNA"/>
</dbReference>
<gene>
    <name evidence="1" type="ORF">GSCOC_T00036245001</name>
</gene>
<protein>
    <submittedName>
        <fullName evidence="1">Uncharacterized protein</fullName>
    </submittedName>
</protein>
<proteinExistence type="predicted"/>
<evidence type="ECO:0000313" key="2">
    <source>
        <dbReference type="Proteomes" id="UP000295252"/>
    </source>
</evidence>
<accession>A0A068UY61</accession>
<sequence length="107" mass="11906">MDRDNYELYLHHLARLSNPLADGTIPMPISKSKNGWQQRHLPSAAAAVAIAIADRSFPLPERVQFLCGLHRSGLHCSGINTLGVLGIKDGDADWKSREHHKMELFPP</sequence>
<reference evidence="2" key="1">
    <citation type="journal article" date="2014" name="Science">
        <title>The coffee genome provides insight into the convergent evolution of caffeine biosynthesis.</title>
        <authorList>
            <person name="Denoeud F."/>
            <person name="Carretero-Paulet L."/>
            <person name="Dereeper A."/>
            <person name="Droc G."/>
            <person name="Guyot R."/>
            <person name="Pietrella M."/>
            <person name="Zheng C."/>
            <person name="Alberti A."/>
            <person name="Anthony F."/>
            <person name="Aprea G."/>
            <person name="Aury J.M."/>
            <person name="Bento P."/>
            <person name="Bernard M."/>
            <person name="Bocs S."/>
            <person name="Campa C."/>
            <person name="Cenci A."/>
            <person name="Combes M.C."/>
            <person name="Crouzillat D."/>
            <person name="Da Silva C."/>
            <person name="Daddiego L."/>
            <person name="De Bellis F."/>
            <person name="Dussert S."/>
            <person name="Garsmeur O."/>
            <person name="Gayraud T."/>
            <person name="Guignon V."/>
            <person name="Jahn K."/>
            <person name="Jamilloux V."/>
            <person name="Joet T."/>
            <person name="Labadie K."/>
            <person name="Lan T."/>
            <person name="Leclercq J."/>
            <person name="Lepelley M."/>
            <person name="Leroy T."/>
            <person name="Li L.T."/>
            <person name="Librado P."/>
            <person name="Lopez L."/>
            <person name="Munoz A."/>
            <person name="Noel B."/>
            <person name="Pallavicini A."/>
            <person name="Perrotta G."/>
            <person name="Poncet V."/>
            <person name="Pot D."/>
            <person name="Priyono X."/>
            <person name="Rigoreau M."/>
            <person name="Rouard M."/>
            <person name="Rozas J."/>
            <person name="Tranchant-Dubreuil C."/>
            <person name="VanBuren R."/>
            <person name="Zhang Q."/>
            <person name="Andrade A.C."/>
            <person name="Argout X."/>
            <person name="Bertrand B."/>
            <person name="de Kochko A."/>
            <person name="Graziosi G."/>
            <person name="Henry R.J."/>
            <person name="Jayarama X."/>
            <person name="Ming R."/>
            <person name="Nagai C."/>
            <person name="Rounsley S."/>
            <person name="Sankoff D."/>
            <person name="Giuliano G."/>
            <person name="Albert V.A."/>
            <person name="Wincker P."/>
            <person name="Lashermes P."/>
        </authorList>
    </citation>
    <scope>NUCLEOTIDE SEQUENCE [LARGE SCALE GENOMIC DNA]</scope>
    <source>
        <strain evidence="2">cv. DH200-94</strain>
    </source>
</reference>
<evidence type="ECO:0000313" key="1">
    <source>
        <dbReference type="EMBL" id="CDP12583.1"/>
    </source>
</evidence>
<dbReference type="Proteomes" id="UP000295252">
    <property type="component" value="Chromosome XI"/>
</dbReference>
<name>A0A068UY61_COFCA</name>
<organism evidence="1 2">
    <name type="scientific">Coffea canephora</name>
    <name type="common">Robusta coffee</name>
    <dbReference type="NCBI Taxonomy" id="49390"/>
    <lineage>
        <taxon>Eukaryota</taxon>
        <taxon>Viridiplantae</taxon>
        <taxon>Streptophyta</taxon>
        <taxon>Embryophyta</taxon>
        <taxon>Tracheophyta</taxon>
        <taxon>Spermatophyta</taxon>
        <taxon>Magnoliopsida</taxon>
        <taxon>eudicotyledons</taxon>
        <taxon>Gunneridae</taxon>
        <taxon>Pentapetalae</taxon>
        <taxon>asterids</taxon>
        <taxon>lamiids</taxon>
        <taxon>Gentianales</taxon>
        <taxon>Rubiaceae</taxon>
        <taxon>Ixoroideae</taxon>
        <taxon>Gardenieae complex</taxon>
        <taxon>Bertiereae - Coffeeae clade</taxon>
        <taxon>Coffeeae</taxon>
        <taxon>Coffea</taxon>
    </lineage>
</organism>
<dbReference type="AlphaFoldDB" id="A0A068UY61"/>